<proteinExistence type="inferred from homology"/>
<dbReference type="Pfam" id="PF00561">
    <property type="entry name" value="Abhydrolase_1"/>
    <property type="match status" value="1"/>
</dbReference>
<name>A0A4R9K8F4_9LEPT</name>
<gene>
    <name evidence="4" type="ORF">EHQ58_05015</name>
</gene>
<accession>A0A4R9K8F4</accession>
<keyword evidence="5" id="KW-1185">Reference proteome</keyword>
<protein>
    <submittedName>
        <fullName evidence="4">Alpha/beta fold hydrolase</fullName>
    </submittedName>
</protein>
<dbReference type="PIRSF" id="PIRSF005211">
    <property type="entry name" value="Ab_hydro_YheT"/>
    <property type="match status" value="1"/>
</dbReference>
<dbReference type="Proteomes" id="UP000297693">
    <property type="component" value="Unassembled WGS sequence"/>
</dbReference>
<dbReference type="RefSeq" id="WP_135622761.1">
    <property type="nucleotide sequence ID" value="NZ_RQGD01000014.1"/>
</dbReference>
<dbReference type="PANTHER" id="PTHR10794:SF63">
    <property type="entry name" value="ALPHA_BETA HYDROLASE 1, ISOFORM A"/>
    <property type="match status" value="1"/>
</dbReference>
<feature type="active site" description="Charge relay system" evidence="2">
    <location>
        <position position="272"/>
    </location>
</feature>
<dbReference type="EMBL" id="RQGD01000014">
    <property type="protein sequence ID" value="TGL61967.1"/>
    <property type="molecule type" value="Genomic_DNA"/>
</dbReference>
<dbReference type="GO" id="GO:0034338">
    <property type="term" value="F:short-chain carboxylesterase activity"/>
    <property type="evidence" value="ECO:0007669"/>
    <property type="project" value="TreeGrafter"/>
</dbReference>
<dbReference type="Gene3D" id="3.40.50.1820">
    <property type="entry name" value="alpha/beta hydrolase"/>
    <property type="match status" value="1"/>
</dbReference>
<evidence type="ECO:0000259" key="3">
    <source>
        <dbReference type="Pfam" id="PF00561"/>
    </source>
</evidence>
<dbReference type="InterPro" id="IPR050960">
    <property type="entry name" value="AB_hydrolase_4_sf"/>
</dbReference>
<feature type="domain" description="AB hydrolase-1" evidence="3">
    <location>
        <begin position="62"/>
        <end position="305"/>
    </location>
</feature>
<dbReference type="SUPFAM" id="SSF53474">
    <property type="entry name" value="alpha/beta-Hydrolases"/>
    <property type="match status" value="1"/>
</dbReference>
<organism evidence="4 5">
    <name type="scientific">Leptospira ognonensis</name>
    <dbReference type="NCBI Taxonomy" id="2484945"/>
    <lineage>
        <taxon>Bacteria</taxon>
        <taxon>Pseudomonadati</taxon>
        <taxon>Spirochaetota</taxon>
        <taxon>Spirochaetia</taxon>
        <taxon>Leptospirales</taxon>
        <taxon>Leptospiraceae</taxon>
        <taxon>Leptospira</taxon>
    </lineage>
</organism>
<dbReference type="InterPro" id="IPR000073">
    <property type="entry name" value="AB_hydrolase_1"/>
</dbReference>
<dbReference type="PANTHER" id="PTHR10794">
    <property type="entry name" value="ABHYDROLASE DOMAIN-CONTAINING PROTEIN"/>
    <property type="match status" value="1"/>
</dbReference>
<evidence type="ECO:0000313" key="5">
    <source>
        <dbReference type="Proteomes" id="UP000297693"/>
    </source>
</evidence>
<dbReference type="AlphaFoldDB" id="A0A4R9K8F4"/>
<evidence type="ECO:0000256" key="2">
    <source>
        <dbReference type="PIRSR" id="PIRSR005211-1"/>
    </source>
</evidence>
<dbReference type="InterPro" id="IPR012020">
    <property type="entry name" value="ABHD4"/>
</dbReference>
<feature type="active site" description="Charge relay system" evidence="2">
    <location>
        <position position="299"/>
    </location>
</feature>
<dbReference type="OrthoDB" id="332676at2"/>
<sequence length="321" mass="36855">MTSFKPIPILSGAMAQSILASWKSKKDKQYQFLHDVKWHLVKTKGGVSLLSALSNVTNPKGILILLHGWEGSIDSSYMVRTTRHFLAKGFSVYRLNLRDHGGTHHLNEGIFNGSLLQETYEAVYSLAQLNETNQPIYLAGFSLGANFVLRIAKKSSLAKKADKIPNLKHCFSISPPLDPMAATLKMDSHPVLRDYFLKAWISSLRKKEKLFPHLYKFPNFKKYKTVMQLTETMILDYSEFLSVKDYFQTYTLSKDFFEKIKIPVTILTSEDDPVIPVEDFYQIKSQPYVDVVIESKGGHCGFIEDKDRTSFYWRLMTRKMN</sequence>
<dbReference type="GO" id="GO:0047372">
    <property type="term" value="F:monoacylglycerol lipase activity"/>
    <property type="evidence" value="ECO:0007669"/>
    <property type="project" value="TreeGrafter"/>
</dbReference>
<dbReference type="InterPro" id="IPR029058">
    <property type="entry name" value="AB_hydrolase_fold"/>
</dbReference>
<comment type="similarity">
    <text evidence="1">Belongs to the AB hydrolase superfamily. AB hydrolase 4 family.</text>
</comment>
<keyword evidence="4" id="KW-0378">Hydrolase</keyword>
<evidence type="ECO:0000313" key="4">
    <source>
        <dbReference type="EMBL" id="TGL61967.1"/>
    </source>
</evidence>
<reference evidence="4" key="1">
    <citation type="journal article" date="2019" name="PLoS Negl. Trop. Dis.">
        <title>Revisiting the worldwide diversity of Leptospira species in the environment.</title>
        <authorList>
            <person name="Vincent A.T."/>
            <person name="Schiettekatte O."/>
            <person name="Bourhy P."/>
            <person name="Veyrier F.J."/>
            <person name="Picardeau M."/>
        </authorList>
    </citation>
    <scope>NUCLEOTIDE SEQUENCE [LARGE SCALE GENOMIC DNA]</scope>
    <source>
        <strain evidence="4">201702476</strain>
    </source>
</reference>
<evidence type="ECO:0000256" key="1">
    <source>
        <dbReference type="ARBA" id="ARBA00010884"/>
    </source>
</evidence>
<comment type="caution">
    <text evidence="4">The sequence shown here is derived from an EMBL/GenBank/DDBJ whole genome shotgun (WGS) entry which is preliminary data.</text>
</comment>
<feature type="active site" description="Charge relay system" evidence="2">
    <location>
        <position position="142"/>
    </location>
</feature>